<comment type="similarity">
    <text evidence="1">Belongs to the ABC transporter superfamily.</text>
</comment>
<dbReference type="SUPFAM" id="SSF52540">
    <property type="entry name" value="P-loop containing nucleoside triphosphate hydrolases"/>
    <property type="match status" value="1"/>
</dbReference>
<evidence type="ECO:0000256" key="3">
    <source>
        <dbReference type="ARBA" id="ARBA00022741"/>
    </source>
</evidence>
<keyword evidence="3" id="KW-0547">Nucleotide-binding</keyword>
<name>A0A930UFP5_9GAMM</name>
<protein>
    <submittedName>
        <fullName evidence="6">Metal ABC transporter ATP-binding protein</fullName>
    </submittedName>
</protein>
<dbReference type="Pfam" id="PF00005">
    <property type="entry name" value="ABC_tran"/>
    <property type="match status" value="1"/>
</dbReference>
<evidence type="ECO:0000256" key="1">
    <source>
        <dbReference type="ARBA" id="ARBA00005417"/>
    </source>
</evidence>
<dbReference type="GO" id="GO:0016887">
    <property type="term" value="F:ATP hydrolysis activity"/>
    <property type="evidence" value="ECO:0007669"/>
    <property type="project" value="InterPro"/>
</dbReference>
<dbReference type="InterPro" id="IPR003439">
    <property type="entry name" value="ABC_transporter-like_ATP-bd"/>
</dbReference>
<dbReference type="SMART" id="SM00382">
    <property type="entry name" value="AAA"/>
    <property type="match status" value="1"/>
</dbReference>
<sequence>MDSSDLLVMRGVAYSIAGRDILRGISMRIRRGEMLSMVGPNGGGKTTLLRLAIGSRLPTGGSIERASMRIGYQPQQAQLNPTVPLSVAALLRLSARDPSRTSISARLELLGLDAGVLDQQVGDLSGGQRQLVSIARAMLREPDLLVLDEPGAYCDQRNLSALYRAIGEFSERQGCATICVSHDLSRVLVHSDHILCIDRRIVCQGGPADIVRDAEFEQLFGEKAYTGVFTHHEHYPK</sequence>
<dbReference type="InterPro" id="IPR017871">
    <property type="entry name" value="ABC_transporter-like_CS"/>
</dbReference>
<keyword evidence="2" id="KW-0813">Transport</keyword>
<evidence type="ECO:0000256" key="2">
    <source>
        <dbReference type="ARBA" id="ARBA00022448"/>
    </source>
</evidence>
<dbReference type="GO" id="GO:0005524">
    <property type="term" value="F:ATP binding"/>
    <property type="evidence" value="ECO:0007669"/>
    <property type="project" value="UniProtKB-KW"/>
</dbReference>
<accession>A0A930UFP5</accession>
<dbReference type="AlphaFoldDB" id="A0A930UFP5"/>
<dbReference type="InterPro" id="IPR027417">
    <property type="entry name" value="P-loop_NTPase"/>
</dbReference>
<evidence type="ECO:0000313" key="6">
    <source>
        <dbReference type="EMBL" id="MBF2734823.1"/>
    </source>
</evidence>
<organism evidence="6 7">
    <name type="scientific">Candidatus Amphirhobacter heronislandensis</name>
    <dbReference type="NCBI Taxonomy" id="1732024"/>
    <lineage>
        <taxon>Bacteria</taxon>
        <taxon>Pseudomonadati</taxon>
        <taxon>Pseudomonadota</taxon>
        <taxon>Gammaproteobacteria</taxon>
        <taxon>Candidatus Tethybacterales</taxon>
        <taxon>Candidatus Tethybacteraceae</taxon>
        <taxon>Candidatus Amphirhobacter</taxon>
    </lineage>
</organism>
<dbReference type="PROSITE" id="PS50893">
    <property type="entry name" value="ABC_TRANSPORTER_2"/>
    <property type="match status" value="1"/>
</dbReference>
<evidence type="ECO:0000259" key="5">
    <source>
        <dbReference type="PROSITE" id="PS50893"/>
    </source>
</evidence>
<dbReference type="PROSITE" id="PS00211">
    <property type="entry name" value="ABC_TRANSPORTER_1"/>
    <property type="match status" value="1"/>
</dbReference>
<gene>
    <name evidence="6" type="ORF">ISN26_01845</name>
</gene>
<reference evidence="6" key="1">
    <citation type="submission" date="2020-10" db="EMBL/GenBank/DDBJ databases">
        <title>An improved Amphimedon queenslandica hologenome assembly reveals how three proteobacterial symbionts can extend the metabolic phenotypic of their marine sponge host.</title>
        <authorList>
            <person name="Degnan B."/>
            <person name="Degnan S."/>
            <person name="Xiang X."/>
        </authorList>
    </citation>
    <scope>NUCLEOTIDE SEQUENCE</scope>
    <source>
        <strain evidence="6">AqS2</strain>
    </source>
</reference>
<dbReference type="Proteomes" id="UP000604381">
    <property type="component" value="Unassembled WGS sequence"/>
</dbReference>
<dbReference type="PANTHER" id="PTHR42734:SF17">
    <property type="entry name" value="METAL TRANSPORT SYSTEM ATP-BINDING PROTEIN TM_0124-RELATED"/>
    <property type="match status" value="1"/>
</dbReference>
<evidence type="ECO:0000313" key="7">
    <source>
        <dbReference type="Proteomes" id="UP000604381"/>
    </source>
</evidence>
<comment type="caution">
    <text evidence="6">The sequence shown here is derived from an EMBL/GenBank/DDBJ whole genome shotgun (WGS) entry which is preliminary data.</text>
</comment>
<keyword evidence="4 6" id="KW-0067">ATP-binding</keyword>
<dbReference type="PANTHER" id="PTHR42734">
    <property type="entry name" value="METAL TRANSPORT SYSTEM ATP-BINDING PROTEIN TM_0124-RELATED"/>
    <property type="match status" value="1"/>
</dbReference>
<evidence type="ECO:0000256" key="4">
    <source>
        <dbReference type="ARBA" id="ARBA00022840"/>
    </source>
</evidence>
<proteinExistence type="inferred from homology"/>
<dbReference type="InterPro" id="IPR003593">
    <property type="entry name" value="AAA+_ATPase"/>
</dbReference>
<feature type="domain" description="ABC transporter" evidence="5">
    <location>
        <begin position="7"/>
        <end position="224"/>
    </location>
</feature>
<dbReference type="EMBL" id="JADHEI010000028">
    <property type="protein sequence ID" value="MBF2734823.1"/>
    <property type="molecule type" value="Genomic_DNA"/>
</dbReference>
<keyword evidence="7" id="KW-1185">Reference proteome</keyword>
<dbReference type="Gene3D" id="3.40.50.300">
    <property type="entry name" value="P-loop containing nucleotide triphosphate hydrolases"/>
    <property type="match status" value="1"/>
</dbReference>
<dbReference type="InterPro" id="IPR050153">
    <property type="entry name" value="Metal_Ion_Import_ABC"/>
</dbReference>